<reference evidence="3" key="1">
    <citation type="submission" date="2017-02" db="UniProtKB">
        <authorList>
            <consortium name="WormBaseParasite"/>
        </authorList>
    </citation>
    <scope>IDENTIFICATION</scope>
</reference>
<name>A0A0N4XX85_NIPBR</name>
<accession>A0A0N4XX85</accession>
<evidence type="ECO:0000313" key="1">
    <source>
        <dbReference type="EMBL" id="VDL71164.1"/>
    </source>
</evidence>
<organism evidence="3">
    <name type="scientific">Nippostrongylus brasiliensis</name>
    <name type="common">Rat hookworm</name>
    <dbReference type="NCBI Taxonomy" id="27835"/>
    <lineage>
        <taxon>Eukaryota</taxon>
        <taxon>Metazoa</taxon>
        <taxon>Ecdysozoa</taxon>
        <taxon>Nematoda</taxon>
        <taxon>Chromadorea</taxon>
        <taxon>Rhabditida</taxon>
        <taxon>Rhabditina</taxon>
        <taxon>Rhabditomorpha</taxon>
        <taxon>Strongyloidea</taxon>
        <taxon>Heligmosomidae</taxon>
        <taxon>Nippostrongylus</taxon>
    </lineage>
</organism>
<dbReference type="AlphaFoldDB" id="A0A0N4XX85"/>
<proteinExistence type="predicted"/>
<reference evidence="1 2" key="2">
    <citation type="submission" date="2018-11" db="EMBL/GenBank/DDBJ databases">
        <authorList>
            <consortium name="Pathogen Informatics"/>
        </authorList>
    </citation>
    <scope>NUCLEOTIDE SEQUENCE [LARGE SCALE GENOMIC DNA]</scope>
</reference>
<dbReference type="WBParaSite" id="NBR_0000757401-mRNA-1">
    <property type="protein sequence ID" value="NBR_0000757401-mRNA-1"/>
    <property type="gene ID" value="NBR_0000757401"/>
</dbReference>
<keyword evidence="2" id="KW-1185">Reference proteome</keyword>
<gene>
    <name evidence="1" type="ORF">NBR_LOCUS7575</name>
</gene>
<dbReference type="Proteomes" id="UP000271162">
    <property type="component" value="Unassembled WGS sequence"/>
</dbReference>
<evidence type="ECO:0000313" key="2">
    <source>
        <dbReference type="Proteomes" id="UP000271162"/>
    </source>
</evidence>
<sequence>MGIIESEGHWVEMIAGKDSYGVRVASYILPHPEGEDKDTSLSEGHGFLVPVNINGFSTFWVKKDST</sequence>
<evidence type="ECO:0000313" key="3">
    <source>
        <dbReference type="WBParaSite" id="NBR_0000757401-mRNA-1"/>
    </source>
</evidence>
<protein>
    <submittedName>
        <fullName evidence="3">SURF1-like protein</fullName>
    </submittedName>
</protein>
<dbReference type="EMBL" id="UYSL01019902">
    <property type="protein sequence ID" value="VDL71164.1"/>
    <property type="molecule type" value="Genomic_DNA"/>
</dbReference>